<comment type="catalytic activity">
    <reaction evidence="9">
        <text>L-threonyl-[protein] + ATP = O-phospho-L-threonyl-[protein] + ADP + H(+)</text>
        <dbReference type="Rhea" id="RHEA:46608"/>
        <dbReference type="Rhea" id="RHEA-COMP:11060"/>
        <dbReference type="Rhea" id="RHEA-COMP:11605"/>
        <dbReference type="ChEBI" id="CHEBI:15378"/>
        <dbReference type="ChEBI" id="CHEBI:30013"/>
        <dbReference type="ChEBI" id="CHEBI:30616"/>
        <dbReference type="ChEBI" id="CHEBI:61977"/>
        <dbReference type="ChEBI" id="CHEBI:456216"/>
        <dbReference type="EC" id="2.7.11.22"/>
    </reaction>
</comment>
<keyword evidence="7" id="KW-0418">Kinase</keyword>
<dbReference type="GO" id="GO:0005524">
    <property type="term" value="F:ATP binding"/>
    <property type="evidence" value="ECO:0007669"/>
    <property type="project" value="UniProtKB-UniRule"/>
</dbReference>
<dbReference type="GO" id="GO:0007165">
    <property type="term" value="P:signal transduction"/>
    <property type="evidence" value="ECO:0007669"/>
    <property type="project" value="TreeGrafter"/>
</dbReference>
<evidence type="ECO:0000256" key="7">
    <source>
        <dbReference type="ARBA" id="ARBA00022777"/>
    </source>
</evidence>
<sequence length="382" mass="41620">MDSVAANQFLGPFVAALPPCETLERILKNFGWAGAPVGCFTRGVDLGGLCLALEKHLYSRVKELGTGAYGTVWRVVNRETGKHFALKQLPNTAYGMSEATLREVTCLRELSGCPNVIGLQSVMTCPSARSTYLLMDLLDCDLLTFLQHAPIASDLRVIKSVMFQVLTGLRYAHANSIMHRDLKPQNVLLGITPTPAAAAAAAGAAGVMVKIADFGLSRGFVPEPAENAHTDWVVTLNYRAPEILLGSRSYGCGVDVWSAGCVLAELLNVTSPLFKSDCEVGLLFDIFQKLGTPTPKTWPDLPAHANFSPEFPHWPGQPLEKLIPRLANDRAGADLVKRMLSVNPRRRITASQAMQHPWFDEVRPLAQQRATCVTTAMQTQRA</sequence>
<dbReference type="InterPro" id="IPR000719">
    <property type="entry name" value="Prot_kinase_dom"/>
</dbReference>
<dbReference type="OrthoDB" id="1732493at2759"/>
<dbReference type="Gene3D" id="3.30.200.20">
    <property type="entry name" value="Phosphorylase Kinase, domain 1"/>
    <property type="match status" value="1"/>
</dbReference>
<comment type="caution">
    <text evidence="14">The sequence shown here is derived from an EMBL/GenBank/DDBJ whole genome shotgun (WGS) entry which is preliminary data.</text>
</comment>
<evidence type="ECO:0000256" key="9">
    <source>
        <dbReference type="ARBA" id="ARBA00047811"/>
    </source>
</evidence>
<dbReference type="GO" id="GO:0010389">
    <property type="term" value="P:regulation of G2/M transition of mitotic cell cycle"/>
    <property type="evidence" value="ECO:0007669"/>
    <property type="project" value="TreeGrafter"/>
</dbReference>
<keyword evidence="3 12" id="KW-0723">Serine/threonine-protein kinase</keyword>
<dbReference type="PANTHER" id="PTHR24056">
    <property type="entry name" value="CELL DIVISION PROTEIN KINASE"/>
    <property type="match status" value="1"/>
</dbReference>
<evidence type="ECO:0000256" key="3">
    <source>
        <dbReference type="ARBA" id="ARBA00022527"/>
    </source>
</evidence>
<feature type="binding site" evidence="11">
    <location>
        <position position="87"/>
    </location>
    <ligand>
        <name>ATP</name>
        <dbReference type="ChEBI" id="CHEBI:30616"/>
    </ligand>
</feature>
<evidence type="ECO:0000256" key="11">
    <source>
        <dbReference type="PROSITE-ProRule" id="PRU10141"/>
    </source>
</evidence>
<dbReference type="InterPro" id="IPR008271">
    <property type="entry name" value="Ser/Thr_kinase_AS"/>
</dbReference>
<dbReference type="SMART" id="SM00220">
    <property type="entry name" value="S_TKc"/>
    <property type="match status" value="1"/>
</dbReference>
<dbReference type="PROSITE" id="PS50011">
    <property type="entry name" value="PROTEIN_KINASE_DOM"/>
    <property type="match status" value="1"/>
</dbReference>
<evidence type="ECO:0000259" key="13">
    <source>
        <dbReference type="PROSITE" id="PS50011"/>
    </source>
</evidence>
<comment type="catalytic activity">
    <reaction evidence="10">
        <text>L-seryl-[protein] + ATP = O-phospho-L-seryl-[protein] + ADP + H(+)</text>
        <dbReference type="Rhea" id="RHEA:17989"/>
        <dbReference type="Rhea" id="RHEA-COMP:9863"/>
        <dbReference type="Rhea" id="RHEA-COMP:11604"/>
        <dbReference type="ChEBI" id="CHEBI:15378"/>
        <dbReference type="ChEBI" id="CHEBI:29999"/>
        <dbReference type="ChEBI" id="CHEBI:30616"/>
        <dbReference type="ChEBI" id="CHEBI:83421"/>
        <dbReference type="ChEBI" id="CHEBI:456216"/>
        <dbReference type="EC" id="2.7.11.22"/>
    </reaction>
</comment>
<dbReference type="PROSITE" id="PS00107">
    <property type="entry name" value="PROTEIN_KINASE_ATP"/>
    <property type="match status" value="1"/>
</dbReference>
<dbReference type="InterPro" id="IPR017441">
    <property type="entry name" value="Protein_kinase_ATP_BS"/>
</dbReference>
<evidence type="ECO:0000313" key="15">
    <source>
        <dbReference type="Proteomes" id="UP000650467"/>
    </source>
</evidence>
<dbReference type="Gene3D" id="1.10.510.10">
    <property type="entry name" value="Transferase(Phosphotransferase) domain 1"/>
    <property type="match status" value="1"/>
</dbReference>
<dbReference type="FunFam" id="3.30.200.20:FF:000842">
    <property type="entry name" value="Cyclin-dependent kinase C-2, putative"/>
    <property type="match status" value="1"/>
</dbReference>
<dbReference type="GO" id="GO:0000082">
    <property type="term" value="P:G1/S transition of mitotic cell cycle"/>
    <property type="evidence" value="ECO:0007669"/>
    <property type="project" value="TreeGrafter"/>
</dbReference>
<evidence type="ECO:0000256" key="6">
    <source>
        <dbReference type="ARBA" id="ARBA00022741"/>
    </source>
</evidence>
<dbReference type="GO" id="GO:0010468">
    <property type="term" value="P:regulation of gene expression"/>
    <property type="evidence" value="ECO:0007669"/>
    <property type="project" value="TreeGrafter"/>
</dbReference>
<gene>
    <name evidence="14" type="ORF">HXX76_006645</name>
</gene>
<dbReference type="InterPro" id="IPR050108">
    <property type="entry name" value="CDK"/>
</dbReference>
<keyword evidence="6 11" id="KW-0547">Nucleotide-binding</keyword>
<organism evidence="14 15">
    <name type="scientific">Chlamydomonas incerta</name>
    <dbReference type="NCBI Taxonomy" id="51695"/>
    <lineage>
        <taxon>Eukaryota</taxon>
        <taxon>Viridiplantae</taxon>
        <taxon>Chlorophyta</taxon>
        <taxon>core chlorophytes</taxon>
        <taxon>Chlorophyceae</taxon>
        <taxon>CS clade</taxon>
        <taxon>Chlamydomonadales</taxon>
        <taxon>Chlamydomonadaceae</taxon>
        <taxon>Chlamydomonas</taxon>
    </lineage>
</organism>
<evidence type="ECO:0000256" key="8">
    <source>
        <dbReference type="ARBA" id="ARBA00022840"/>
    </source>
</evidence>
<dbReference type="GO" id="GO:0005634">
    <property type="term" value="C:nucleus"/>
    <property type="evidence" value="ECO:0007669"/>
    <property type="project" value="TreeGrafter"/>
</dbReference>
<keyword evidence="5" id="KW-0808">Transferase</keyword>
<evidence type="ECO:0000256" key="5">
    <source>
        <dbReference type="ARBA" id="ARBA00022679"/>
    </source>
</evidence>
<dbReference type="PANTHER" id="PTHR24056:SF548">
    <property type="entry name" value="CYCLIN-DEPENDENT KINASE A-1"/>
    <property type="match status" value="1"/>
</dbReference>
<dbReference type="GO" id="GO:0051445">
    <property type="term" value="P:regulation of meiotic cell cycle"/>
    <property type="evidence" value="ECO:0007669"/>
    <property type="project" value="TreeGrafter"/>
</dbReference>
<dbReference type="FunFam" id="1.10.510.10:FF:000624">
    <property type="entry name" value="Mitogen-activated protein kinase"/>
    <property type="match status" value="1"/>
</dbReference>
<dbReference type="GO" id="GO:0030332">
    <property type="term" value="F:cyclin binding"/>
    <property type="evidence" value="ECO:0007669"/>
    <property type="project" value="TreeGrafter"/>
</dbReference>
<proteinExistence type="inferred from homology"/>
<dbReference type="Proteomes" id="UP000650467">
    <property type="component" value="Unassembled WGS sequence"/>
</dbReference>
<keyword evidence="8 11" id="KW-0067">ATP-binding</keyword>
<dbReference type="AlphaFoldDB" id="A0A835T2U8"/>
<keyword evidence="15" id="KW-1185">Reference proteome</keyword>
<protein>
    <recommendedName>
        <fullName evidence="2">cyclin-dependent kinase</fullName>
        <ecNumber evidence="2">2.7.11.22</ecNumber>
    </recommendedName>
</protein>
<feature type="domain" description="Protein kinase" evidence="13">
    <location>
        <begin position="58"/>
        <end position="359"/>
    </location>
</feature>
<evidence type="ECO:0000313" key="14">
    <source>
        <dbReference type="EMBL" id="KAG2436336.1"/>
    </source>
</evidence>
<comment type="similarity">
    <text evidence="1">Belongs to the protein kinase superfamily. CMGC Ser/Thr protein kinase family. CDC2/CDKX subfamily.</text>
</comment>
<name>A0A835T2U8_CHLIN</name>
<dbReference type="GO" id="GO:0000307">
    <property type="term" value="C:cyclin-dependent protein kinase holoenzyme complex"/>
    <property type="evidence" value="ECO:0007669"/>
    <property type="project" value="TreeGrafter"/>
</dbReference>
<evidence type="ECO:0000256" key="1">
    <source>
        <dbReference type="ARBA" id="ARBA00006485"/>
    </source>
</evidence>
<dbReference type="PROSITE" id="PS00108">
    <property type="entry name" value="PROTEIN_KINASE_ST"/>
    <property type="match status" value="1"/>
</dbReference>
<dbReference type="EC" id="2.7.11.22" evidence="2"/>
<keyword evidence="4" id="KW-0597">Phosphoprotein</keyword>
<accession>A0A835T2U8</accession>
<evidence type="ECO:0000256" key="10">
    <source>
        <dbReference type="ARBA" id="ARBA00048367"/>
    </source>
</evidence>
<evidence type="ECO:0000256" key="4">
    <source>
        <dbReference type="ARBA" id="ARBA00022553"/>
    </source>
</evidence>
<dbReference type="InterPro" id="IPR011009">
    <property type="entry name" value="Kinase-like_dom_sf"/>
</dbReference>
<reference evidence="14" key="1">
    <citation type="journal article" date="2020" name="bioRxiv">
        <title>Comparative genomics of Chlamydomonas.</title>
        <authorList>
            <person name="Craig R.J."/>
            <person name="Hasan A.R."/>
            <person name="Ness R.W."/>
            <person name="Keightley P.D."/>
        </authorList>
    </citation>
    <scope>NUCLEOTIDE SEQUENCE</scope>
    <source>
        <strain evidence="14">SAG 7.73</strain>
    </source>
</reference>
<evidence type="ECO:0000256" key="2">
    <source>
        <dbReference type="ARBA" id="ARBA00012425"/>
    </source>
</evidence>
<dbReference type="GO" id="GO:0004693">
    <property type="term" value="F:cyclin-dependent protein serine/threonine kinase activity"/>
    <property type="evidence" value="ECO:0007669"/>
    <property type="project" value="UniProtKB-EC"/>
</dbReference>
<evidence type="ECO:0000256" key="12">
    <source>
        <dbReference type="RuleBase" id="RU000304"/>
    </source>
</evidence>
<dbReference type="GO" id="GO:0005737">
    <property type="term" value="C:cytoplasm"/>
    <property type="evidence" value="ECO:0007669"/>
    <property type="project" value="TreeGrafter"/>
</dbReference>
<dbReference type="SUPFAM" id="SSF56112">
    <property type="entry name" value="Protein kinase-like (PK-like)"/>
    <property type="match status" value="1"/>
</dbReference>
<dbReference type="Pfam" id="PF00069">
    <property type="entry name" value="Pkinase"/>
    <property type="match status" value="1"/>
</dbReference>
<dbReference type="EMBL" id="JAEHOC010000013">
    <property type="protein sequence ID" value="KAG2436336.1"/>
    <property type="molecule type" value="Genomic_DNA"/>
</dbReference>